<organism evidence="6">
    <name type="scientific">hydrothermal vent metagenome</name>
    <dbReference type="NCBI Taxonomy" id="652676"/>
    <lineage>
        <taxon>unclassified sequences</taxon>
        <taxon>metagenomes</taxon>
        <taxon>ecological metagenomes</taxon>
    </lineage>
</organism>
<feature type="non-terminal residue" evidence="6">
    <location>
        <position position="269"/>
    </location>
</feature>
<dbReference type="GO" id="GO:0030288">
    <property type="term" value="C:outer membrane-bounded periplasmic space"/>
    <property type="evidence" value="ECO:0007669"/>
    <property type="project" value="InterPro"/>
</dbReference>
<dbReference type="AlphaFoldDB" id="A0A3B1AL19"/>
<evidence type="ECO:0000256" key="2">
    <source>
        <dbReference type="ARBA" id="ARBA00022729"/>
    </source>
</evidence>
<keyword evidence="1" id="KW-1003">Cell membrane</keyword>
<dbReference type="InterPro" id="IPR005534">
    <property type="entry name" value="Curli_assmbl/transp-comp_CsgG"/>
</dbReference>
<evidence type="ECO:0000256" key="4">
    <source>
        <dbReference type="ARBA" id="ARBA00023139"/>
    </source>
</evidence>
<evidence type="ECO:0000256" key="1">
    <source>
        <dbReference type="ARBA" id="ARBA00022475"/>
    </source>
</evidence>
<dbReference type="EMBL" id="UOFV01000472">
    <property type="protein sequence ID" value="VAX04472.1"/>
    <property type="molecule type" value="Genomic_DNA"/>
</dbReference>
<keyword evidence="4" id="KW-0564">Palmitate</keyword>
<name>A0A3B1AL19_9ZZZZ</name>
<accession>A0A3B1AL19</accession>
<dbReference type="Pfam" id="PF03783">
    <property type="entry name" value="CsgG"/>
    <property type="match status" value="1"/>
</dbReference>
<dbReference type="PANTHER" id="PTHR41164">
    <property type="entry name" value="CURLI PRODUCTION ASSEMBLY/TRANSPORT COMPONENT CSGG"/>
    <property type="match status" value="1"/>
</dbReference>
<keyword evidence="5" id="KW-0449">Lipoprotein</keyword>
<evidence type="ECO:0000256" key="5">
    <source>
        <dbReference type="ARBA" id="ARBA00023288"/>
    </source>
</evidence>
<dbReference type="Gene3D" id="3.40.50.10610">
    <property type="entry name" value="ABC-type transport auxiliary lipoprotein component"/>
    <property type="match status" value="1"/>
</dbReference>
<evidence type="ECO:0000256" key="3">
    <source>
        <dbReference type="ARBA" id="ARBA00023136"/>
    </source>
</evidence>
<protein>
    <recommendedName>
        <fullName evidence="7">Curli production assembly/transport component CsgG</fullName>
    </recommendedName>
</protein>
<gene>
    <name evidence="6" type="ORF">MNBD_GAMMA19-960</name>
</gene>
<sequence>MNFSRAFSRFFHSLFLFGLLAIPVVAMAARPTIAVLDFNTDKASITIAPGFVVVQNIEDSTRLLSSDLMTYLVKTNKFNVVERNRMKDILTEQEFSESGYISPESAVKMGELIGADYFVMGKIEMLKAGVKRKKIPYTDTVRSLYVGKMIVNVRIVDSRGGKIVAAEKFTVEHEDRNPKGELTADEFLEALKEKTVKEIVNGVVAGVFPLKIAKVTGNTVYINRGSGVDFEVGDLLSVLAQGEGLIDPDTGESLGSAEEEVGVVEVTSI</sequence>
<evidence type="ECO:0008006" key="7">
    <source>
        <dbReference type="Google" id="ProtNLM"/>
    </source>
</evidence>
<proteinExistence type="predicted"/>
<dbReference type="PANTHER" id="PTHR41164:SF1">
    <property type="entry name" value="CURLI PRODUCTION ASSEMBLY_TRANSPORT COMPONENT CSGG"/>
    <property type="match status" value="1"/>
</dbReference>
<keyword evidence="2" id="KW-0732">Signal</keyword>
<reference evidence="6" key="1">
    <citation type="submission" date="2018-06" db="EMBL/GenBank/DDBJ databases">
        <authorList>
            <person name="Zhirakovskaya E."/>
        </authorList>
    </citation>
    <scope>NUCLEOTIDE SEQUENCE</scope>
</reference>
<keyword evidence="3" id="KW-0472">Membrane</keyword>
<evidence type="ECO:0000313" key="6">
    <source>
        <dbReference type="EMBL" id="VAX04472.1"/>
    </source>
</evidence>